<keyword evidence="3" id="KW-1185">Reference proteome</keyword>
<dbReference type="EMBL" id="MPUH01001165">
    <property type="protein sequence ID" value="OMJ69731.1"/>
    <property type="molecule type" value="Genomic_DNA"/>
</dbReference>
<evidence type="ECO:0000313" key="3">
    <source>
        <dbReference type="Proteomes" id="UP000187209"/>
    </source>
</evidence>
<organism evidence="2 3">
    <name type="scientific">Stentor coeruleus</name>
    <dbReference type="NCBI Taxonomy" id="5963"/>
    <lineage>
        <taxon>Eukaryota</taxon>
        <taxon>Sar</taxon>
        <taxon>Alveolata</taxon>
        <taxon>Ciliophora</taxon>
        <taxon>Postciliodesmatophora</taxon>
        <taxon>Heterotrichea</taxon>
        <taxon>Heterotrichida</taxon>
        <taxon>Stentoridae</taxon>
        <taxon>Stentor</taxon>
    </lineage>
</organism>
<sequence length="192" mass="21046">MKNSPAWTLQGRRTSPLAIVVPGPGAYNPSDTHMEASPRCKIGKSSRILRSQIDIPGPGSYSPKDFGKVTPRATIGKSLRTRIKLIEETPGPGRYEKSLSSLGPSYTFQGPRERSKPENFPGPGQYNLSLYSKAVMPAYAIGRAKRKSFSICNYPGPGSYNVNKEKSGPVWTVGNEKRFSSSLTDFFLNSKK</sequence>
<dbReference type="PANTHER" id="PTHR21580">
    <property type="entry name" value="SHIPPO-1-RELATED"/>
    <property type="match status" value="1"/>
</dbReference>
<feature type="region of interest" description="Disordered" evidence="1">
    <location>
        <begin position="90"/>
        <end position="123"/>
    </location>
</feature>
<accession>A0A1R2AYX5</accession>
<evidence type="ECO:0000313" key="2">
    <source>
        <dbReference type="EMBL" id="OMJ69731.1"/>
    </source>
</evidence>
<comment type="caution">
    <text evidence="2">The sequence shown here is derived from an EMBL/GenBank/DDBJ whole genome shotgun (WGS) entry which is preliminary data.</text>
</comment>
<dbReference type="PANTHER" id="PTHR21580:SF28">
    <property type="entry name" value="BOREALIN N-TERMINAL DOMAIN-CONTAINING PROTEIN-RELATED"/>
    <property type="match status" value="1"/>
</dbReference>
<reference evidence="2 3" key="1">
    <citation type="submission" date="2016-11" db="EMBL/GenBank/DDBJ databases">
        <title>The macronuclear genome of Stentor coeruleus: a giant cell with tiny introns.</title>
        <authorList>
            <person name="Slabodnick M."/>
            <person name="Ruby J.G."/>
            <person name="Reiff S.B."/>
            <person name="Swart E.C."/>
            <person name="Gosai S."/>
            <person name="Prabakaran S."/>
            <person name="Witkowska E."/>
            <person name="Larue G.E."/>
            <person name="Fisher S."/>
            <person name="Freeman R.M."/>
            <person name="Gunawardena J."/>
            <person name="Chu W."/>
            <person name="Stover N.A."/>
            <person name="Gregory B.D."/>
            <person name="Nowacki M."/>
            <person name="Derisi J."/>
            <person name="Roy S.W."/>
            <person name="Marshall W.F."/>
            <person name="Sood P."/>
        </authorList>
    </citation>
    <scope>NUCLEOTIDE SEQUENCE [LARGE SCALE GENOMIC DNA]</scope>
    <source>
        <strain evidence="2">WM001</strain>
    </source>
</reference>
<dbReference type="Proteomes" id="UP000187209">
    <property type="component" value="Unassembled WGS sequence"/>
</dbReference>
<dbReference type="AlphaFoldDB" id="A0A1R2AYX5"/>
<protein>
    <submittedName>
        <fullName evidence="2">Uncharacterized protein</fullName>
    </submittedName>
</protein>
<name>A0A1R2AYX5_9CILI</name>
<gene>
    <name evidence="2" type="ORF">SteCoe_32473</name>
</gene>
<feature type="compositionally biased region" description="Polar residues" evidence="1">
    <location>
        <begin position="98"/>
        <end position="108"/>
    </location>
</feature>
<proteinExistence type="predicted"/>
<dbReference type="OrthoDB" id="429991at2759"/>
<dbReference type="InterPro" id="IPR051291">
    <property type="entry name" value="CIMAP"/>
</dbReference>
<evidence type="ECO:0000256" key="1">
    <source>
        <dbReference type="SAM" id="MobiDB-lite"/>
    </source>
</evidence>
<dbReference type="Pfam" id="PF07004">
    <property type="entry name" value="SHIPPO-rpt"/>
    <property type="match status" value="5"/>
</dbReference>
<dbReference type="InterPro" id="IPR010736">
    <property type="entry name" value="SHIPPO-rpt"/>
</dbReference>